<protein>
    <submittedName>
        <fullName evidence="5">Mannitol dehydrogenase family protein</fullName>
        <ecNumber evidence="5">1.1.1.-</ecNumber>
    </submittedName>
</protein>
<dbReference type="Pfam" id="PF08125">
    <property type="entry name" value="Mannitol_dh_C"/>
    <property type="match status" value="1"/>
</dbReference>
<evidence type="ECO:0000313" key="5">
    <source>
        <dbReference type="EMBL" id="MFC3153942.1"/>
    </source>
</evidence>
<evidence type="ECO:0000256" key="1">
    <source>
        <dbReference type="ARBA" id="ARBA00023002"/>
    </source>
</evidence>
<dbReference type="RefSeq" id="WP_382413999.1">
    <property type="nucleotide sequence ID" value="NZ_AP031500.1"/>
</dbReference>
<dbReference type="Pfam" id="PF01232">
    <property type="entry name" value="Mannitol_dh"/>
    <property type="match status" value="1"/>
</dbReference>
<proteinExistence type="predicted"/>
<reference evidence="6" key="1">
    <citation type="journal article" date="2019" name="Int. J. Syst. Evol. Microbiol.">
        <title>The Global Catalogue of Microorganisms (GCM) 10K type strain sequencing project: providing services to taxonomists for standard genome sequencing and annotation.</title>
        <authorList>
            <consortium name="The Broad Institute Genomics Platform"/>
            <consortium name="The Broad Institute Genome Sequencing Center for Infectious Disease"/>
            <person name="Wu L."/>
            <person name="Ma J."/>
        </authorList>
    </citation>
    <scope>NUCLEOTIDE SEQUENCE [LARGE SCALE GENOMIC DNA]</scope>
    <source>
        <strain evidence="6">KCTC 52141</strain>
    </source>
</reference>
<keyword evidence="2" id="KW-0520">NAD</keyword>
<dbReference type="InterPro" id="IPR000669">
    <property type="entry name" value="Mannitol_DH"/>
</dbReference>
<feature type="domain" description="Mannitol dehydrogenase C-terminal" evidence="4">
    <location>
        <begin position="284"/>
        <end position="463"/>
    </location>
</feature>
<organism evidence="5 6">
    <name type="scientific">Gilvimarinus japonicus</name>
    <dbReference type="NCBI Taxonomy" id="1796469"/>
    <lineage>
        <taxon>Bacteria</taxon>
        <taxon>Pseudomonadati</taxon>
        <taxon>Pseudomonadota</taxon>
        <taxon>Gammaproteobacteria</taxon>
        <taxon>Cellvibrionales</taxon>
        <taxon>Cellvibrionaceae</taxon>
        <taxon>Gilvimarinus</taxon>
    </lineage>
</organism>
<dbReference type="Gene3D" id="3.40.50.720">
    <property type="entry name" value="NAD(P)-binding Rossmann-like Domain"/>
    <property type="match status" value="1"/>
</dbReference>
<name>A0ABV7HRH3_9GAMM</name>
<dbReference type="EMBL" id="JBHRTL010000003">
    <property type="protein sequence ID" value="MFC3153942.1"/>
    <property type="molecule type" value="Genomic_DNA"/>
</dbReference>
<evidence type="ECO:0000256" key="2">
    <source>
        <dbReference type="ARBA" id="ARBA00023027"/>
    </source>
</evidence>
<accession>A0ABV7HRH3</accession>
<dbReference type="InterPro" id="IPR023027">
    <property type="entry name" value="Mannitol_DH_CS"/>
</dbReference>
<dbReference type="EC" id="1.1.1.-" evidence="5"/>
<feature type="domain" description="Mannitol dehydrogenase N-terminal" evidence="3">
    <location>
        <begin position="32"/>
        <end position="275"/>
    </location>
</feature>
<dbReference type="SUPFAM" id="SSF51735">
    <property type="entry name" value="NAD(P)-binding Rossmann-fold domains"/>
    <property type="match status" value="1"/>
</dbReference>
<dbReference type="InterPro" id="IPR013131">
    <property type="entry name" value="Mannitol_DH_N"/>
</dbReference>
<dbReference type="PRINTS" id="PR00084">
    <property type="entry name" value="MTLDHDRGNASE"/>
</dbReference>
<dbReference type="Proteomes" id="UP001595548">
    <property type="component" value="Unassembled WGS sequence"/>
</dbReference>
<dbReference type="InterPro" id="IPR050988">
    <property type="entry name" value="Mannitol_DH/Oxidoreductase"/>
</dbReference>
<evidence type="ECO:0000259" key="3">
    <source>
        <dbReference type="Pfam" id="PF01232"/>
    </source>
</evidence>
<dbReference type="PANTHER" id="PTHR43362">
    <property type="entry name" value="MANNITOL DEHYDROGENASE DSF1-RELATED"/>
    <property type="match status" value="1"/>
</dbReference>
<dbReference type="GO" id="GO:0016491">
    <property type="term" value="F:oxidoreductase activity"/>
    <property type="evidence" value="ECO:0007669"/>
    <property type="project" value="UniProtKB-KW"/>
</dbReference>
<dbReference type="SUPFAM" id="SSF48179">
    <property type="entry name" value="6-phosphogluconate dehydrogenase C-terminal domain-like"/>
    <property type="match status" value="1"/>
</dbReference>
<evidence type="ECO:0000259" key="4">
    <source>
        <dbReference type="Pfam" id="PF08125"/>
    </source>
</evidence>
<evidence type="ECO:0000313" key="6">
    <source>
        <dbReference type="Proteomes" id="UP001595548"/>
    </source>
</evidence>
<keyword evidence="1 5" id="KW-0560">Oxidoreductase</keyword>
<keyword evidence="6" id="KW-1185">Reference proteome</keyword>
<dbReference type="InterPro" id="IPR013118">
    <property type="entry name" value="Mannitol_DH_C"/>
</dbReference>
<dbReference type="InterPro" id="IPR036291">
    <property type="entry name" value="NAD(P)-bd_dom_sf"/>
</dbReference>
<gene>
    <name evidence="5" type="ORF">ACFOEB_01925</name>
</gene>
<dbReference type="PROSITE" id="PS00974">
    <property type="entry name" value="MANNITOL_DHGENASE"/>
    <property type="match status" value="1"/>
</dbReference>
<dbReference type="InterPro" id="IPR013328">
    <property type="entry name" value="6PGD_dom2"/>
</dbReference>
<comment type="caution">
    <text evidence="5">The sequence shown here is derived from an EMBL/GenBank/DDBJ whole genome shotgun (WGS) entry which is preliminary data.</text>
</comment>
<sequence length="491" mass="54116">MKPQKPLNLVNFAEAKPNFTSLPRDKKTSDHKIVHIGIGAFSRAHQALYTQVANEKADSDWSIVGVSLRSPGVRNTLKKQDYLYTIMERSLTEKNVRCITCLENILVGSEDAGSVIEQIASESAKIVTITVTEKGYCQKNQRLDELNPDVMADIRSGEATTMPAYLAHALQKRSNKGLGGLTIISCDNLPDNGEILKNVVKDFADNLDVDLRDWIDDNVKFCSTMVDRIVPAATEQVIDTVSEAVGLIDDGALLCEPYRQWVIEDNFVGSRPAWELAGALLVADVSVYEKLKLRMLNGSHSSIAYIGSLLGDEYIHETVSRSVVQEFIERLMRDEQSQSLTVPDGINVLEYSKAIVERFTNKHVPYRNAQVATDGSLKLPQRLLFAAIDLRKKGLTPNLIALSVAAWIRYLVGYQQSSAYPVSDPNLAGLSSIIAANADDDVQLVKSLMAESGVFPEELQDDVMFECLLIKHVKNIASMGIDKAITEAVTG</sequence>
<dbReference type="Gene3D" id="1.10.1040.10">
    <property type="entry name" value="N-(1-d-carboxylethyl)-l-norvaline Dehydrogenase, domain 2"/>
    <property type="match status" value="1"/>
</dbReference>
<dbReference type="PANTHER" id="PTHR43362:SF1">
    <property type="entry name" value="MANNITOL DEHYDROGENASE 2-RELATED"/>
    <property type="match status" value="1"/>
</dbReference>
<dbReference type="InterPro" id="IPR008927">
    <property type="entry name" value="6-PGluconate_DH-like_C_sf"/>
</dbReference>